<dbReference type="Gene3D" id="3.30.200.20">
    <property type="entry name" value="Phosphorylase Kinase, domain 1"/>
    <property type="match status" value="1"/>
</dbReference>
<dbReference type="PANTHER" id="PTHR27006:SF616">
    <property type="entry name" value="CYSTEINE-RICH RECEPTOR-LIKE PROTEIN KINASE 10"/>
    <property type="match status" value="1"/>
</dbReference>
<keyword evidence="5" id="KW-0418">Kinase</keyword>
<dbReference type="Gene3D" id="1.10.510.10">
    <property type="entry name" value="Transferase(Phosphotransferase) domain 1"/>
    <property type="match status" value="1"/>
</dbReference>
<evidence type="ECO:0000256" key="5">
    <source>
        <dbReference type="ARBA" id="ARBA00022777"/>
    </source>
</evidence>
<dbReference type="InterPro" id="IPR001245">
    <property type="entry name" value="Ser-Thr/Tyr_kinase_cat_dom"/>
</dbReference>
<evidence type="ECO:0000256" key="1">
    <source>
        <dbReference type="ARBA" id="ARBA00012513"/>
    </source>
</evidence>
<protein>
    <recommendedName>
        <fullName evidence="1">non-specific serine/threonine protein kinase</fullName>
        <ecNumber evidence="1">2.7.11.1</ecNumber>
    </recommendedName>
</protein>
<dbReference type="Pfam" id="PF07714">
    <property type="entry name" value="PK_Tyr_Ser-Thr"/>
    <property type="match status" value="1"/>
</dbReference>
<dbReference type="GO" id="GO:0005524">
    <property type="term" value="F:ATP binding"/>
    <property type="evidence" value="ECO:0007669"/>
    <property type="project" value="UniProtKB-KW"/>
</dbReference>
<evidence type="ECO:0000256" key="7">
    <source>
        <dbReference type="ARBA" id="ARBA00047899"/>
    </source>
</evidence>
<evidence type="ECO:0000256" key="3">
    <source>
        <dbReference type="ARBA" id="ARBA00022679"/>
    </source>
</evidence>
<dbReference type="SUPFAM" id="SSF56112">
    <property type="entry name" value="Protein kinase-like (PK-like)"/>
    <property type="match status" value="1"/>
</dbReference>
<evidence type="ECO:0000256" key="4">
    <source>
        <dbReference type="ARBA" id="ARBA00022741"/>
    </source>
</evidence>
<dbReference type="PANTHER" id="PTHR27006">
    <property type="entry name" value="PROMASTIGOTE SURFACE ANTIGEN PROTEIN PSA"/>
    <property type="match status" value="1"/>
</dbReference>
<comment type="caution">
    <text evidence="10">The sequence shown here is derived from an EMBL/GenBank/DDBJ whole genome shotgun (WGS) entry which is preliminary data.</text>
</comment>
<dbReference type="GO" id="GO:0004674">
    <property type="term" value="F:protein serine/threonine kinase activity"/>
    <property type="evidence" value="ECO:0007669"/>
    <property type="project" value="UniProtKB-KW"/>
</dbReference>
<keyword evidence="11" id="KW-1185">Reference proteome</keyword>
<dbReference type="EC" id="2.7.11.1" evidence="1"/>
<dbReference type="AlphaFoldDB" id="A0AA38U639"/>
<evidence type="ECO:0000259" key="9">
    <source>
        <dbReference type="PROSITE" id="PS50011"/>
    </source>
</evidence>
<evidence type="ECO:0000313" key="11">
    <source>
        <dbReference type="Proteomes" id="UP001172457"/>
    </source>
</evidence>
<dbReference type="EMBL" id="JARYMX010000001">
    <property type="protein sequence ID" value="KAJ9566791.1"/>
    <property type="molecule type" value="Genomic_DNA"/>
</dbReference>
<name>A0AA38U639_9ASTR</name>
<dbReference type="InterPro" id="IPR008271">
    <property type="entry name" value="Ser/Thr_kinase_AS"/>
</dbReference>
<comment type="catalytic activity">
    <reaction evidence="7">
        <text>L-threonyl-[protein] + ATP = O-phospho-L-threonyl-[protein] + ADP + H(+)</text>
        <dbReference type="Rhea" id="RHEA:46608"/>
        <dbReference type="Rhea" id="RHEA-COMP:11060"/>
        <dbReference type="Rhea" id="RHEA-COMP:11605"/>
        <dbReference type="ChEBI" id="CHEBI:15378"/>
        <dbReference type="ChEBI" id="CHEBI:30013"/>
        <dbReference type="ChEBI" id="CHEBI:30616"/>
        <dbReference type="ChEBI" id="CHEBI:61977"/>
        <dbReference type="ChEBI" id="CHEBI:456216"/>
        <dbReference type="EC" id="2.7.11.1"/>
    </reaction>
</comment>
<keyword evidence="2" id="KW-0723">Serine/threonine-protein kinase</keyword>
<evidence type="ECO:0000256" key="8">
    <source>
        <dbReference type="ARBA" id="ARBA00048679"/>
    </source>
</evidence>
<keyword evidence="6" id="KW-0067">ATP-binding</keyword>
<dbReference type="Proteomes" id="UP001172457">
    <property type="component" value="Chromosome 1"/>
</dbReference>
<evidence type="ECO:0000256" key="6">
    <source>
        <dbReference type="ARBA" id="ARBA00022840"/>
    </source>
</evidence>
<accession>A0AA38U639</accession>
<dbReference type="InterPro" id="IPR000719">
    <property type="entry name" value="Prot_kinase_dom"/>
</dbReference>
<proteinExistence type="predicted"/>
<keyword evidence="4" id="KW-0547">Nucleotide-binding</keyword>
<dbReference type="FunFam" id="1.10.510.10:FF:001023">
    <property type="entry name" value="Os07g0541700 protein"/>
    <property type="match status" value="1"/>
</dbReference>
<organism evidence="10 11">
    <name type="scientific">Centaurea solstitialis</name>
    <name type="common">yellow star-thistle</name>
    <dbReference type="NCBI Taxonomy" id="347529"/>
    <lineage>
        <taxon>Eukaryota</taxon>
        <taxon>Viridiplantae</taxon>
        <taxon>Streptophyta</taxon>
        <taxon>Embryophyta</taxon>
        <taxon>Tracheophyta</taxon>
        <taxon>Spermatophyta</taxon>
        <taxon>Magnoliopsida</taxon>
        <taxon>eudicotyledons</taxon>
        <taxon>Gunneridae</taxon>
        <taxon>Pentapetalae</taxon>
        <taxon>asterids</taxon>
        <taxon>campanulids</taxon>
        <taxon>Asterales</taxon>
        <taxon>Asteraceae</taxon>
        <taxon>Carduoideae</taxon>
        <taxon>Cardueae</taxon>
        <taxon>Centaureinae</taxon>
        <taxon>Centaurea</taxon>
    </lineage>
</organism>
<gene>
    <name evidence="10" type="ORF">OSB04_002757</name>
</gene>
<keyword evidence="3" id="KW-0808">Transferase</keyword>
<evidence type="ECO:0000313" key="10">
    <source>
        <dbReference type="EMBL" id="KAJ9566791.1"/>
    </source>
</evidence>
<dbReference type="PROSITE" id="PS00108">
    <property type="entry name" value="PROTEIN_KINASE_ST"/>
    <property type="match status" value="1"/>
</dbReference>
<feature type="domain" description="Protein kinase" evidence="9">
    <location>
        <begin position="3"/>
        <end position="318"/>
    </location>
</feature>
<evidence type="ECO:0000256" key="2">
    <source>
        <dbReference type="ARBA" id="ARBA00022527"/>
    </source>
</evidence>
<dbReference type="SMART" id="SM00220">
    <property type="entry name" value="S_TKc"/>
    <property type="match status" value="1"/>
</dbReference>
<dbReference type="InterPro" id="IPR011009">
    <property type="entry name" value="Kinase-like_dom_sf"/>
</dbReference>
<reference evidence="10" key="1">
    <citation type="submission" date="2023-03" db="EMBL/GenBank/DDBJ databases">
        <title>Chromosome-scale reference genome and RAD-based genetic map of yellow starthistle (Centaurea solstitialis) reveal putative structural variation and QTLs associated with invader traits.</title>
        <authorList>
            <person name="Reatini B."/>
            <person name="Cang F.A."/>
            <person name="Jiang Q."/>
            <person name="Mckibben M.T.W."/>
            <person name="Barker M.S."/>
            <person name="Rieseberg L.H."/>
            <person name="Dlugosch K.M."/>
        </authorList>
    </citation>
    <scope>NUCLEOTIDE SEQUENCE</scope>
    <source>
        <strain evidence="10">CAN-66</strain>
        <tissue evidence="10">Leaf</tissue>
    </source>
</reference>
<comment type="catalytic activity">
    <reaction evidence="8">
        <text>L-seryl-[protein] + ATP = O-phospho-L-seryl-[protein] + ADP + H(+)</text>
        <dbReference type="Rhea" id="RHEA:17989"/>
        <dbReference type="Rhea" id="RHEA-COMP:9863"/>
        <dbReference type="Rhea" id="RHEA-COMP:11604"/>
        <dbReference type="ChEBI" id="CHEBI:15378"/>
        <dbReference type="ChEBI" id="CHEBI:29999"/>
        <dbReference type="ChEBI" id="CHEBI:30616"/>
        <dbReference type="ChEBI" id="CHEBI:83421"/>
        <dbReference type="ChEBI" id="CHEBI:456216"/>
        <dbReference type="EC" id="2.7.11.1"/>
    </reaction>
</comment>
<dbReference type="PROSITE" id="PS50011">
    <property type="entry name" value="PROTEIN_KINASE_DOM"/>
    <property type="match status" value="1"/>
</dbReference>
<sequence>MPSLMDIMVGENMTGEIMDISIVESLHYDFHTICTASNDFSEIRCLDKGELPNGQGIAVKRLFRESKQGEIEFKNEVLLVAKLQHRNLVRLIGFTLEGTERLLIYEFVANSSLDNFIFDPTKRLLLDWDTRYKIIGGIARGLLYLHEDSRLRIIHRDLKAANILLDSNMDPKIADFGMASGYMAPEYALYGQFSVKSDVFSFGVLVLEIVAGQRNQHFRIGQGFEGLLTYAWKGLQDGTVSSMIDPTLKENIWPSMAEVVHILKSASLPLPKPSEPAFFMHTSVDEQMPNPIQYNQFVNNEGSQFSINDVTVTDLVPR</sequence>